<sequence length="367" mass="41446">MGTYTWKEFREDLRAINDDLRGMKEKFSALEIAFKTIFTLIEDVIEDAVNNVMQDGVEDALPGSHNDFNVLEWSSVFTDLADGRAAPVNYSINGHDYTMGYYLADGTYPKWSTFVKTIPSPQGNKQKYFAAAQELARKDVERAFGVLQARFAIDERDVNGIENFNYDAIDESSHAPVFLERTTELMEFIRGSCSDNSLVTILVGLSTYSSNAQIEMRIRLSEQWPEIEHWMLQSNGSTDRTVSISEALSTKVLIESKFILTTKLSVEGPLQMKEEYVERVLESPKVSEEAVPEQLKGAFGQAVDTLLQLPVPIRDMMIIRDAAGVANVLTRLGKPPTPIKNDCRAFFCFSEILNIFHFNSKVELNFE</sequence>
<dbReference type="PANTHER" id="PTHR47150">
    <property type="entry name" value="OS12G0169200 PROTEIN"/>
    <property type="match status" value="1"/>
</dbReference>
<protein>
    <submittedName>
        <fullName evidence="1">Uncharacterized protein</fullName>
    </submittedName>
</protein>
<dbReference type="InterPro" id="IPR006912">
    <property type="entry name" value="Harbinger_derived_prot"/>
</dbReference>
<dbReference type="Proteomes" id="UP000655225">
    <property type="component" value="Unassembled WGS sequence"/>
</dbReference>
<evidence type="ECO:0000313" key="1">
    <source>
        <dbReference type="EMBL" id="KAF8398509.1"/>
    </source>
</evidence>
<reference evidence="1 2" key="1">
    <citation type="submission" date="2020-04" db="EMBL/GenBank/DDBJ databases">
        <title>Plant Genome Project.</title>
        <authorList>
            <person name="Zhang R.-G."/>
        </authorList>
    </citation>
    <scope>NUCLEOTIDE SEQUENCE [LARGE SCALE GENOMIC DNA]</scope>
    <source>
        <strain evidence="1">YNK0</strain>
        <tissue evidence="1">Leaf</tissue>
    </source>
</reference>
<dbReference type="AlphaFoldDB" id="A0A835DFR2"/>
<accession>A0A835DFR2</accession>
<name>A0A835DFR2_TETSI</name>
<comment type="caution">
    <text evidence="1">The sequence shown here is derived from an EMBL/GenBank/DDBJ whole genome shotgun (WGS) entry which is preliminary data.</text>
</comment>
<proteinExistence type="predicted"/>
<dbReference type="EMBL" id="JABCRI010000011">
    <property type="protein sequence ID" value="KAF8398509.1"/>
    <property type="molecule type" value="Genomic_DNA"/>
</dbReference>
<dbReference type="Pfam" id="PF04827">
    <property type="entry name" value="Plant_tran"/>
    <property type="match status" value="1"/>
</dbReference>
<evidence type="ECO:0000313" key="2">
    <source>
        <dbReference type="Proteomes" id="UP000655225"/>
    </source>
</evidence>
<keyword evidence="2" id="KW-1185">Reference proteome</keyword>
<gene>
    <name evidence="1" type="ORF">HHK36_017438</name>
</gene>
<organism evidence="1 2">
    <name type="scientific">Tetracentron sinense</name>
    <name type="common">Spur-leaf</name>
    <dbReference type="NCBI Taxonomy" id="13715"/>
    <lineage>
        <taxon>Eukaryota</taxon>
        <taxon>Viridiplantae</taxon>
        <taxon>Streptophyta</taxon>
        <taxon>Embryophyta</taxon>
        <taxon>Tracheophyta</taxon>
        <taxon>Spermatophyta</taxon>
        <taxon>Magnoliopsida</taxon>
        <taxon>Trochodendrales</taxon>
        <taxon>Trochodendraceae</taxon>
        <taxon>Tetracentron</taxon>
    </lineage>
</organism>
<dbReference type="PANTHER" id="PTHR47150:SF7">
    <property type="entry name" value="NUCLEASE"/>
    <property type="match status" value="1"/>
</dbReference>